<proteinExistence type="predicted"/>
<keyword evidence="1" id="KW-1133">Transmembrane helix</keyword>
<name>A0A917TDH9_9BACI</name>
<keyword evidence="3" id="KW-1185">Reference proteome</keyword>
<feature type="transmembrane region" description="Helical" evidence="1">
    <location>
        <begin position="43"/>
        <end position="64"/>
    </location>
</feature>
<gene>
    <name evidence="2" type="ORF">GCM10011351_00100</name>
</gene>
<organism evidence="2 3">
    <name type="scientific">Paraliobacillus quinghaiensis</name>
    <dbReference type="NCBI Taxonomy" id="470815"/>
    <lineage>
        <taxon>Bacteria</taxon>
        <taxon>Bacillati</taxon>
        <taxon>Bacillota</taxon>
        <taxon>Bacilli</taxon>
        <taxon>Bacillales</taxon>
        <taxon>Bacillaceae</taxon>
        <taxon>Paraliobacillus</taxon>
    </lineage>
</organism>
<dbReference type="Proteomes" id="UP000618460">
    <property type="component" value="Unassembled WGS sequence"/>
</dbReference>
<evidence type="ECO:0000313" key="2">
    <source>
        <dbReference type="EMBL" id="GGM18306.1"/>
    </source>
</evidence>
<keyword evidence="1" id="KW-0812">Transmembrane</keyword>
<dbReference type="RefSeq" id="WP_117152475.1">
    <property type="nucleotide sequence ID" value="NZ_BMLG01000001.1"/>
</dbReference>
<protein>
    <submittedName>
        <fullName evidence="2">Uncharacterized protein</fullName>
    </submittedName>
</protein>
<evidence type="ECO:0000313" key="3">
    <source>
        <dbReference type="Proteomes" id="UP000618460"/>
    </source>
</evidence>
<sequence length="74" mass="8499">MKNIFRIDKVLIVASVLLVLGFVIRLGADYYKYQNTINSTPFYVFIIGRSIVFLLPSIICFSAAKYVKKLNHIK</sequence>
<accession>A0A917TDH9</accession>
<dbReference type="AlphaFoldDB" id="A0A917TDH9"/>
<comment type="caution">
    <text evidence="2">The sequence shown here is derived from an EMBL/GenBank/DDBJ whole genome shotgun (WGS) entry which is preliminary data.</text>
</comment>
<reference evidence="2" key="2">
    <citation type="submission" date="2020-09" db="EMBL/GenBank/DDBJ databases">
        <authorList>
            <person name="Sun Q."/>
            <person name="Zhou Y."/>
        </authorList>
    </citation>
    <scope>NUCLEOTIDE SEQUENCE</scope>
    <source>
        <strain evidence="2">CGMCC 1.6333</strain>
    </source>
</reference>
<keyword evidence="1" id="KW-0472">Membrane</keyword>
<evidence type="ECO:0000256" key="1">
    <source>
        <dbReference type="SAM" id="Phobius"/>
    </source>
</evidence>
<dbReference type="EMBL" id="BMLG01000001">
    <property type="protein sequence ID" value="GGM18306.1"/>
    <property type="molecule type" value="Genomic_DNA"/>
</dbReference>
<reference evidence="2" key="1">
    <citation type="journal article" date="2014" name="Int. J. Syst. Evol. Microbiol.">
        <title>Complete genome sequence of Corynebacterium casei LMG S-19264T (=DSM 44701T), isolated from a smear-ripened cheese.</title>
        <authorList>
            <consortium name="US DOE Joint Genome Institute (JGI-PGF)"/>
            <person name="Walter F."/>
            <person name="Albersmeier A."/>
            <person name="Kalinowski J."/>
            <person name="Ruckert C."/>
        </authorList>
    </citation>
    <scope>NUCLEOTIDE SEQUENCE</scope>
    <source>
        <strain evidence="2">CGMCC 1.6333</strain>
    </source>
</reference>
<dbReference type="OrthoDB" id="9992597at2"/>